<dbReference type="AlphaFoldDB" id="A0A4Z0A8V1"/>
<accession>A0A4Z0A8V1</accession>
<organism evidence="2 3">
    <name type="scientific">Hericium alpestre</name>
    <dbReference type="NCBI Taxonomy" id="135208"/>
    <lineage>
        <taxon>Eukaryota</taxon>
        <taxon>Fungi</taxon>
        <taxon>Dikarya</taxon>
        <taxon>Basidiomycota</taxon>
        <taxon>Agaricomycotina</taxon>
        <taxon>Agaricomycetes</taxon>
        <taxon>Russulales</taxon>
        <taxon>Hericiaceae</taxon>
        <taxon>Hericium</taxon>
    </lineage>
</organism>
<dbReference type="OrthoDB" id="3255261at2759"/>
<dbReference type="EMBL" id="SFCI01000025">
    <property type="protein sequence ID" value="TFY83496.1"/>
    <property type="molecule type" value="Genomic_DNA"/>
</dbReference>
<proteinExistence type="predicted"/>
<protein>
    <submittedName>
        <fullName evidence="2">Uncharacterized protein</fullName>
    </submittedName>
</protein>
<dbReference type="STRING" id="135208.A0A4Z0A8V1"/>
<sequence>MSRNPETSSGRLFTDLIQEASMRYGNWSPNQQMKVGGYSLIVVRPGLMCGAQVGDYGKLNRETAEFEKDGSIYDEDFLPELKIKENHDVEEQQPEDEFIVVSREGKTQGFDADFTAAYPGIASSHIKGRWSFGRGRGAVVVLHKPVEKMIKDRSMLLPKLIDTLKDRALVTSVFECGMFALLLTQKAEQLSDAAVGLNLLEKVGSGLNGTWNHYTSSGVWRCGGEEGKSIFYPLYSLRQPKVQRPRWKRMLGLRGSPEVQDEDDDEFEAYQPPWNVLDDDGNEIPTSDGEDEDEGEDREDNTRELN</sequence>
<feature type="region of interest" description="Disordered" evidence="1">
    <location>
        <begin position="255"/>
        <end position="306"/>
    </location>
</feature>
<reference evidence="2 3" key="1">
    <citation type="submission" date="2019-02" db="EMBL/GenBank/DDBJ databases">
        <title>Genome sequencing of the rare red list fungi Hericium alpestre (H. flagellum).</title>
        <authorList>
            <person name="Buettner E."/>
            <person name="Kellner H."/>
        </authorList>
    </citation>
    <scope>NUCLEOTIDE SEQUENCE [LARGE SCALE GENOMIC DNA]</scope>
    <source>
        <strain evidence="2 3">DSM 108284</strain>
    </source>
</reference>
<evidence type="ECO:0000256" key="1">
    <source>
        <dbReference type="SAM" id="MobiDB-lite"/>
    </source>
</evidence>
<keyword evidence="3" id="KW-1185">Reference proteome</keyword>
<evidence type="ECO:0000313" key="2">
    <source>
        <dbReference type="EMBL" id="TFY83496.1"/>
    </source>
</evidence>
<name>A0A4Z0A8V1_9AGAM</name>
<dbReference type="Proteomes" id="UP000298061">
    <property type="component" value="Unassembled WGS sequence"/>
</dbReference>
<comment type="caution">
    <text evidence="2">The sequence shown here is derived from an EMBL/GenBank/DDBJ whole genome shotgun (WGS) entry which is preliminary data.</text>
</comment>
<feature type="compositionally biased region" description="Acidic residues" evidence="1">
    <location>
        <begin position="259"/>
        <end position="268"/>
    </location>
</feature>
<gene>
    <name evidence="2" type="ORF">EWM64_g511</name>
</gene>
<evidence type="ECO:0000313" key="3">
    <source>
        <dbReference type="Proteomes" id="UP000298061"/>
    </source>
</evidence>
<feature type="compositionally biased region" description="Acidic residues" evidence="1">
    <location>
        <begin position="277"/>
        <end position="299"/>
    </location>
</feature>